<dbReference type="STRING" id="323259.Mhun_0141"/>
<proteinExistence type="predicted"/>
<reference evidence="3" key="1">
    <citation type="journal article" date="2016" name="Stand. Genomic Sci.">
        <title>Complete genome sequence of Methanospirillum hungatei type strain JF1.</title>
        <authorList>
            <person name="Gunsalus R.P."/>
            <person name="Cook L.E."/>
            <person name="Crable B."/>
            <person name="Rohlin L."/>
            <person name="McDonald E."/>
            <person name="Mouttaki H."/>
            <person name="Sieber J.R."/>
            <person name="Poweleit N."/>
            <person name="Zhou H."/>
            <person name="Lapidus A.L."/>
            <person name="Daligault H.E."/>
            <person name="Land M."/>
            <person name="Gilna P."/>
            <person name="Ivanova N."/>
            <person name="Kyrpides N."/>
            <person name="Culley D.E."/>
            <person name="McInerney M.J."/>
        </authorList>
    </citation>
    <scope>NUCLEOTIDE SEQUENCE [LARGE SCALE GENOMIC DNA]</scope>
    <source>
        <strain evidence="3">ATCC 27890 / DSM 864 / NBRC 100397 / JF-1</strain>
    </source>
</reference>
<dbReference type="GO" id="GO:0016787">
    <property type="term" value="F:hydrolase activity"/>
    <property type="evidence" value="ECO:0007669"/>
    <property type="project" value="UniProtKB-KW"/>
</dbReference>
<dbReference type="HOGENOM" id="CLU_068979_8_4_2"/>
<keyword evidence="2" id="KW-0378">Hydrolase</keyword>
<dbReference type="Proteomes" id="UP000001941">
    <property type="component" value="Chromosome"/>
</dbReference>
<dbReference type="RefSeq" id="WP_011447213.1">
    <property type="nucleotide sequence ID" value="NC_007796.1"/>
</dbReference>
<protein>
    <submittedName>
        <fullName evidence="2">Isochorismatase hydrolase</fullName>
    </submittedName>
</protein>
<feature type="domain" description="Isochorismatase-like" evidence="1">
    <location>
        <begin position="6"/>
        <end position="182"/>
    </location>
</feature>
<dbReference type="PANTHER" id="PTHR47044">
    <property type="entry name" value="OS02G0276400 PROTEIN"/>
    <property type="match status" value="1"/>
</dbReference>
<accession>Q2FQS4</accession>
<dbReference type="InterPro" id="IPR000868">
    <property type="entry name" value="Isochorismatase-like_dom"/>
</dbReference>
<name>Q2FQS4_METHJ</name>
<dbReference type="InterPro" id="IPR036380">
    <property type="entry name" value="Isochorismatase-like_sf"/>
</dbReference>
<dbReference type="KEGG" id="mhu:Mhun_0141"/>
<dbReference type="EMBL" id="CP000254">
    <property type="protein sequence ID" value="ABD39917.1"/>
    <property type="molecule type" value="Genomic_DNA"/>
</dbReference>
<dbReference type="EnsemblBacteria" id="ABD39917">
    <property type="protein sequence ID" value="ABD39917"/>
    <property type="gene ID" value="Mhun_0141"/>
</dbReference>
<evidence type="ECO:0000313" key="2">
    <source>
        <dbReference type="EMBL" id="ABD39917.1"/>
    </source>
</evidence>
<dbReference type="Pfam" id="PF00857">
    <property type="entry name" value="Isochorismatase"/>
    <property type="match status" value="1"/>
</dbReference>
<evidence type="ECO:0000313" key="3">
    <source>
        <dbReference type="Proteomes" id="UP000001941"/>
    </source>
</evidence>
<dbReference type="CDD" id="cd00431">
    <property type="entry name" value="cysteine_hydrolases"/>
    <property type="match status" value="1"/>
</dbReference>
<gene>
    <name evidence="2" type="ordered locus">Mhun_0141</name>
</gene>
<organism evidence="2 3">
    <name type="scientific">Methanospirillum hungatei JF-1 (strain ATCC 27890 / DSM 864 / NBRC 100397 / JF-1)</name>
    <dbReference type="NCBI Taxonomy" id="323259"/>
    <lineage>
        <taxon>Archaea</taxon>
        <taxon>Methanobacteriati</taxon>
        <taxon>Methanobacteriota</taxon>
        <taxon>Stenosarchaea group</taxon>
        <taxon>Methanomicrobia</taxon>
        <taxon>Methanomicrobiales</taxon>
        <taxon>Methanospirillaceae</taxon>
        <taxon>Methanospirillum</taxon>
    </lineage>
</organism>
<dbReference type="eggNOG" id="arCOG01943">
    <property type="taxonomic scope" value="Archaea"/>
</dbReference>
<dbReference type="Gene3D" id="3.40.50.850">
    <property type="entry name" value="Isochorismatase-like"/>
    <property type="match status" value="1"/>
</dbReference>
<dbReference type="OrthoDB" id="9194at2157"/>
<dbReference type="AlphaFoldDB" id="Q2FQS4"/>
<dbReference type="GeneID" id="3924571"/>
<sequence length="191" mass="20855">MAQKPALLIIDMQNDFASAHAVLPVAGAQAVITPLTQLLSLFRGKHLPVFHIVRVHEPDGSDVEWFRADLFKDKPFAVRGSHSAAVIDELTPVPGEHLIEKVRMSAFIGTTLDLMLRTLGVNIVVVGGIQTPNCIRTTVFDAMAFNYETILVDDATGAQTKEIHEANVLDMKNIGVKILHAADVGPWLDSR</sequence>
<evidence type="ECO:0000259" key="1">
    <source>
        <dbReference type="Pfam" id="PF00857"/>
    </source>
</evidence>
<dbReference type="SUPFAM" id="SSF52499">
    <property type="entry name" value="Isochorismatase-like hydrolases"/>
    <property type="match status" value="1"/>
</dbReference>
<dbReference type="InParanoid" id="Q2FQS4"/>
<keyword evidence="3" id="KW-1185">Reference proteome</keyword>